<proteinExistence type="predicted"/>
<dbReference type="SUPFAM" id="SSF52540">
    <property type="entry name" value="P-loop containing nucleoside triphosphate hydrolases"/>
    <property type="match status" value="1"/>
</dbReference>
<protein>
    <submittedName>
        <fullName evidence="1">Uncharacterized protein</fullName>
    </submittedName>
</protein>
<accession>A0A4Q9M7Y0</accession>
<dbReference type="InterPro" id="IPR027417">
    <property type="entry name" value="P-loop_NTPase"/>
</dbReference>
<dbReference type="OrthoDB" id="2752681at2759"/>
<dbReference type="EMBL" id="ML143565">
    <property type="protein sequence ID" value="TBU21962.1"/>
    <property type="molecule type" value="Genomic_DNA"/>
</dbReference>
<dbReference type="Proteomes" id="UP000292957">
    <property type="component" value="Unassembled WGS sequence"/>
</dbReference>
<dbReference type="AlphaFoldDB" id="A0A4Q9M7Y0"/>
<sequence>MGERTPVGDTSICPCGDVVWRTCYPEEHDRRAMEIAAINADRNNWSWDKDAGKGCKKAAVLWQAFATKWRETHMGETPTLDLSDVGAISTLPILTNTVLIRDCYREAEKVVWRRAAGFGFGGGVIFTGQPGIGKTAFLWYLLVRLLQQGQVILFHLPGPSCLLFYFDRVYRLNQDDAILPRMR</sequence>
<reference evidence="1" key="1">
    <citation type="submission" date="2019-01" db="EMBL/GenBank/DDBJ databases">
        <title>Draft genome sequences of three monokaryotic isolates of the white-rot basidiomycete fungus Dichomitus squalens.</title>
        <authorList>
            <consortium name="DOE Joint Genome Institute"/>
            <person name="Lopez S.C."/>
            <person name="Andreopoulos B."/>
            <person name="Pangilinan J."/>
            <person name="Lipzen A."/>
            <person name="Riley R."/>
            <person name="Ahrendt S."/>
            <person name="Ng V."/>
            <person name="Barry K."/>
            <person name="Daum C."/>
            <person name="Grigoriev I.V."/>
            <person name="Hilden K.S."/>
            <person name="Makela M.R."/>
            <person name="de Vries R.P."/>
        </authorList>
    </citation>
    <scope>NUCLEOTIDE SEQUENCE [LARGE SCALE GENOMIC DNA]</scope>
    <source>
        <strain evidence="1">OM18370.1</strain>
    </source>
</reference>
<gene>
    <name evidence="1" type="ORF">BD311DRAFT_677139</name>
</gene>
<evidence type="ECO:0000313" key="1">
    <source>
        <dbReference type="EMBL" id="TBU21962.1"/>
    </source>
</evidence>
<organism evidence="1">
    <name type="scientific">Dichomitus squalens</name>
    <dbReference type="NCBI Taxonomy" id="114155"/>
    <lineage>
        <taxon>Eukaryota</taxon>
        <taxon>Fungi</taxon>
        <taxon>Dikarya</taxon>
        <taxon>Basidiomycota</taxon>
        <taxon>Agaricomycotina</taxon>
        <taxon>Agaricomycetes</taxon>
        <taxon>Polyporales</taxon>
        <taxon>Polyporaceae</taxon>
        <taxon>Dichomitus</taxon>
    </lineage>
</organism>
<name>A0A4Q9M7Y0_9APHY</name>